<dbReference type="EMBL" id="VYZN01000833">
    <property type="protein sequence ID" value="KAE9522645.1"/>
    <property type="molecule type" value="Genomic_DNA"/>
</dbReference>
<name>A0A6G0SX23_APHGL</name>
<feature type="domain" description="C2H2-type" evidence="1">
    <location>
        <begin position="3"/>
        <end position="24"/>
    </location>
</feature>
<organism evidence="2 3">
    <name type="scientific">Aphis glycines</name>
    <name type="common">Soybean aphid</name>
    <dbReference type="NCBI Taxonomy" id="307491"/>
    <lineage>
        <taxon>Eukaryota</taxon>
        <taxon>Metazoa</taxon>
        <taxon>Ecdysozoa</taxon>
        <taxon>Arthropoda</taxon>
        <taxon>Hexapoda</taxon>
        <taxon>Insecta</taxon>
        <taxon>Pterygota</taxon>
        <taxon>Neoptera</taxon>
        <taxon>Paraneoptera</taxon>
        <taxon>Hemiptera</taxon>
        <taxon>Sternorrhyncha</taxon>
        <taxon>Aphidomorpha</taxon>
        <taxon>Aphidoidea</taxon>
        <taxon>Aphididae</taxon>
        <taxon>Aphidini</taxon>
        <taxon>Aphis</taxon>
        <taxon>Aphis</taxon>
    </lineage>
</organism>
<dbReference type="AlphaFoldDB" id="A0A6G0SX23"/>
<proteinExistence type="predicted"/>
<accession>A0A6G0SX23</accession>
<dbReference type="OrthoDB" id="7961282at2759"/>
<comment type="caution">
    <text evidence="2">The sequence shown here is derived from an EMBL/GenBank/DDBJ whole genome shotgun (WGS) entry which is preliminary data.</text>
</comment>
<dbReference type="InterPro" id="IPR013087">
    <property type="entry name" value="Znf_C2H2_type"/>
</dbReference>
<evidence type="ECO:0000259" key="1">
    <source>
        <dbReference type="PROSITE" id="PS00028"/>
    </source>
</evidence>
<evidence type="ECO:0000313" key="3">
    <source>
        <dbReference type="Proteomes" id="UP000475862"/>
    </source>
</evidence>
<reference evidence="2 3" key="1">
    <citation type="submission" date="2019-08" db="EMBL/GenBank/DDBJ databases">
        <title>The genome of the soybean aphid Biotype 1, its phylome, world population structure and adaptation to the North American continent.</title>
        <authorList>
            <person name="Giordano R."/>
            <person name="Donthu R.K."/>
            <person name="Hernandez A.G."/>
            <person name="Wright C.L."/>
            <person name="Zimin A.V."/>
        </authorList>
    </citation>
    <scope>NUCLEOTIDE SEQUENCE [LARGE SCALE GENOMIC DNA]</scope>
    <source>
        <tissue evidence="2">Whole aphids</tissue>
    </source>
</reference>
<dbReference type="Proteomes" id="UP000475862">
    <property type="component" value="Unassembled WGS sequence"/>
</dbReference>
<gene>
    <name evidence="2" type="ORF">AGLY_016950</name>
</gene>
<evidence type="ECO:0000313" key="2">
    <source>
        <dbReference type="EMBL" id="KAE9522645.1"/>
    </source>
</evidence>
<sequence>MICFICKSKFSSLSTLVVHFKIIHMLKPSNSFKRHIQKHTNNVTKKIKINHKEKEIDDNTVIPENINKDVNLHNSLKESHKTQCENVMPKPNNYENGVDCTNFNIDIAINTIHQSAINFTMSLHNNNNFSRKDVVSLQKEFSQNPLLLSSFHTLISAISTPFKLCSSEYLLNKWLTNNNLFTSVNQFTIHNEINLVSTLGETNYNEQITKGILMPIQFQFKSFFENDNNLNKTLTHYQYLKNNSDDTILTHFIQGALWKEKMSHYHNKIVIPYFLYIDDFEVNNPLSSHSSCHSICAIYYSFPLSDQSKLSNIFVAALLKSIDIKNLGNDQCLKQLINELNKLEIDGKGKKVHFILALLVGDNLGLNSVLEFSKSFFANYFCRFCKENKLVTQKAFEENVLLLRNYENYLEDINTNDFKLTDIYKEPIFNQLNFFHATTNYSIDIMYDIFEGICHYNMCHIIKYYTENVKNFSLHTLNLRKQNFNYGSIEIGNASPLIQSIHIQKFHLKMTAREMMTFVHFFLLMIGYIKPKHHILLHYPSIIKKSGPPKHFWCFRYEAKHKDLKAYARNISSRKNITLSLAKNCQYKYAYNIMNYKKNKNNIELEDKHKITSNLTTFLERIYGFLFDINLCSYSQIDYKGTTYKTGYFLTNLIDEVCLYEILEIVINLNNLNVIIVVNQIEIDCYCPHLKAYKVNKDKNTILKTLRSTSTEEIGAYLKYSRSSQEISSGKLSIEISSPSITFEILYIAAFNQVPQRVMMGEGGNVRQLLEILHEFSRIHDANHGRDFAAFTIYGAASVTNKITSSWLIPFGHKEKRVLSNNLLIVVWLAFSNTSEAFKKFLPGPSVRINVDEDFLIFLMEYLILRMLHINP</sequence>
<protein>
    <recommendedName>
        <fullName evidence="1">C2H2-type domain-containing protein</fullName>
    </recommendedName>
</protein>
<keyword evidence="3" id="KW-1185">Reference proteome</keyword>
<dbReference type="PROSITE" id="PS00028">
    <property type="entry name" value="ZINC_FINGER_C2H2_1"/>
    <property type="match status" value="1"/>
</dbReference>